<organism evidence="2">
    <name type="scientific">viral metagenome</name>
    <dbReference type="NCBI Taxonomy" id="1070528"/>
    <lineage>
        <taxon>unclassified sequences</taxon>
        <taxon>metagenomes</taxon>
        <taxon>organismal metagenomes</taxon>
    </lineage>
</organism>
<proteinExistence type="predicted"/>
<dbReference type="EMBL" id="MT143990">
    <property type="protein sequence ID" value="QJA45397.1"/>
    <property type="molecule type" value="Genomic_DNA"/>
</dbReference>
<feature type="compositionally biased region" description="Basic and acidic residues" evidence="1">
    <location>
        <begin position="51"/>
        <end position="62"/>
    </location>
</feature>
<dbReference type="AlphaFoldDB" id="A0A6H1ZDE0"/>
<feature type="compositionally biased region" description="Basic residues" evidence="1">
    <location>
        <begin position="39"/>
        <end position="50"/>
    </location>
</feature>
<evidence type="ECO:0000313" key="2">
    <source>
        <dbReference type="EMBL" id="QJA45397.1"/>
    </source>
</evidence>
<gene>
    <name evidence="2" type="ORF">TM448A00237_0003</name>
</gene>
<sequence length="62" mass="7842">MENYNRMQTFKIKTRDAMDKFIEEELEQPIAYEKLRQKEKLRKPDKKRHSNKWDRRRENMGK</sequence>
<feature type="region of interest" description="Disordered" evidence="1">
    <location>
        <begin position="37"/>
        <end position="62"/>
    </location>
</feature>
<reference evidence="2" key="1">
    <citation type="submission" date="2020-03" db="EMBL/GenBank/DDBJ databases">
        <title>The deep terrestrial virosphere.</title>
        <authorList>
            <person name="Holmfeldt K."/>
            <person name="Nilsson E."/>
            <person name="Simone D."/>
            <person name="Lopez-Fernandez M."/>
            <person name="Wu X."/>
            <person name="de Brujin I."/>
            <person name="Lundin D."/>
            <person name="Andersson A."/>
            <person name="Bertilsson S."/>
            <person name="Dopson M."/>
        </authorList>
    </citation>
    <scope>NUCLEOTIDE SEQUENCE</scope>
    <source>
        <strain evidence="2">TM448A00237</strain>
    </source>
</reference>
<protein>
    <submittedName>
        <fullName evidence="2">Uncharacterized protein</fullName>
    </submittedName>
</protein>
<name>A0A6H1ZDE0_9ZZZZ</name>
<accession>A0A6H1ZDE0</accession>
<evidence type="ECO:0000256" key="1">
    <source>
        <dbReference type="SAM" id="MobiDB-lite"/>
    </source>
</evidence>